<evidence type="ECO:0000256" key="3">
    <source>
        <dbReference type="ARBA" id="ARBA00022723"/>
    </source>
</evidence>
<comment type="cofactor">
    <cofactor evidence="1">
        <name>Mg(2+)</name>
        <dbReference type="ChEBI" id="CHEBI:18420"/>
    </cofactor>
</comment>
<dbReference type="GO" id="GO:0008408">
    <property type="term" value="F:3'-5' exonuclease activity"/>
    <property type="evidence" value="ECO:0007669"/>
    <property type="project" value="TreeGrafter"/>
</dbReference>
<dbReference type="InterPro" id="IPR013520">
    <property type="entry name" value="Ribonucl_H"/>
</dbReference>
<name>A0AAN7F1L5_QUERU</name>
<keyword evidence="10" id="KW-1185">Reference proteome</keyword>
<feature type="region of interest" description="Disordered" evidence="7">
    <location>
        <begin position="222"/>
        <end position="257"/>
    </location>
</feature>
<protein>
    <recommendedName>
        <fullName evidence="8">Exonuclease domain-containing protein</fullName>
    </recommendedName>
</protein>
<evidence type="ECO:0000256" key="4">
    <source>
        <dbReference type="ARBA" id="ARBA00022801"/>
    </source>
</evidence>
<feature type="compositionally biased region" description="Polar residues" evidence="7">
    <location>
        <begin position="222"/>
        <end position="238"/>
    </location>
</feature>
<dbReference type="InterPro" id="IPR012337">
    <property type="entry name" value="RNaseH-like_sf"/>
</dbReference>
<keyword evidence="6" id="KW-0460">Magnesium</keyword>
<proteinExistence type="predicted"/>
<evidence type="ECO:0000256" key="2">
    <source>
        <dbReference type="ARBA" id="ARBA00022722"/>
    </source>
</evidence>
<evidence type="ECO:0000313" key="10">
    <source>
        <dbReference type="Proteomes" id="UP001324115"/>
    </source>
</evidence>
<dbReference type="Pfam" id="PF00929">
    <property type="entry name" value="RNase_T"/>
    <property type="match status" value="1"/>
</dbReference>
<evidence type="ECO:0000256" key="7">
    <source>
        <dbReference type="SAM" id="MobiDB-lite"/>
    </source>
</evidence>
<dbReference type="InterPro" id="IPR036397">
    <property type="entry name" value="RNaseH_sf"/>
</dbReference>
<dbReference type="SMART" id="SM00479">
    <property type="entry name" value="EXOIII"/>
    <property type="match status" value="1"/>
</dbReference>
<comment type="caution">
    <text evidence="9">The sequence shown here is derived from an EMBL/GenBank/DDBJ whole genome shotgun (WGS) entry which is preliminary data.</text>
</comment>
<dbReference type="Gene3D" id="3.30.420.10">
    <property type="entry name" value="Ribonuclease H-like superfamily/Ribonuclease H"/>
    <property type="match status" value="1"/>
</dbReference>
<dbReference type="PANTHER" id="PTHR30231">
    <property type="entry name" value="DNA POLYMERASE III SUBUNIT EPSILON"/>
    <property type="match status" value="1"/>
</dbReference>
<dbReference type="FunFam" id="3.30.420.10:FF:000040">
    <property type="entry name" value="Exonuclease family protein"/>
    <property type="match status" value="1"/>
</dbReference>
<evidence type="ECO:0000256" key="6">
    <source>
        <dbReference type="ARBA" id="ARBA00022842"/>
    </source>
</evidence>
<keyword evidence="2" id="KW-0540">Nuclease</keyword>
<dbReference type="AlphaFoldDB" id="A0AAN7F1L5"/>
<feature type="domain" description="Exonuclease" evidence="8">
    <location>
        <begin position="37"/>
        <end position="211"/>
    </location>
</feature>
<evidence type="ECO:0000256" key="1">
    <source>
        <dbReference type="ARBA" id="ARBA00001946"/>
    </source>
</evidence>
<keyword evidence="4" id="KW-0378">Hydrolase</keyword>
<reference evidence="9 10" key="1">
    <citation type="journal article" date="2023" name="G3 (Bethesda)">
        <title>A haplotype-resolved chromosome-scale genome for Quercus rubra L. provides insights into the genetics of adaptive traits for red oak species.</title>
        <authorList>
            <person name="Kapoor B."/>
            <person name="Jenkins J."/>
            <person name="Schmutz J."/>
            <person name="Zhebentyayeva T."/>
            <person name="Kuelheim C."/>
            <person name="Coggeshall M."/>
            <person name="Heim C."/>
            <person name="Lasky J.R."/>
            <person name="Leites L."/>
            <person name="Islam-Faridi N."/>
            <person name="Romero-Severson J."/>
            <person name="DeLeo V.L."/>
            <person name="Lucas S.M."/>
            <person name="Lazic D."/>
            <person name="Gailing O."/>
            <person name="Carlson J."/>
            <person name="Staton M."/>
        </authorList>
    </citation>
    <scope>NUCLEOTIDE SEQUENCE [LARGE SCALE GENOMIC DNA]</scope>
    <source>
        <strain evidence="9">Pseudo-F2</strain>
    </source>
</reference>
<dbReference type="Proteomes" id="UP001324115">
    <property type="component" value="Unassembled WGS sequence"/>
</dbReference>
<gene>
    <name evidence="9" type="ORF">RGQ29_021919</name>
</gene>
<accession>A0AAN7F1L5</accession>
<dbReference type="GO" id="GO:0003676">
    <property type="term" value="F:nucleic acid binding"/>
    <property type="evidence" value="ECO:0007669"/>
    <property type="project" value="InterPro"/>
</dbReference>
<evidence type="ECO:0000256" key="5">
    <source>
        <dbReference type="ARBA" id="ARBA00022839"/>
    </source>
</evidence>
<dbReference type="SUPFAM" id="SSF53098">
    <property type="entry name" value="Ribonuclease H-like"/>
    <property type="match status" value="1"/>
</dbReference>
<dbReference type="PANTHER" id="PTHR30231:SF26">
    <property type="entry name" value="PROTEIN NEN4"/>
    <property type="match status" value="1"/>
</dbReference>
<organism evidence="9 10">
    <name type="scientific">Quercus rubra</name>
    <name type="common">Northern red oak</name>
    <name type="synonym">Quercus borealis</name>
    <dbReference type="NCBI Taxonomy" id="3512"/>
    <lineage>
        <taxon>Eukaryota</taxon>
        <taxon>Viridiplantae</taxon>
        <taxon>Streptophyta</taxon>
        <taxon>Embryophyta</taxon>
        <taxon>Tracheophyta</taxon>
        <taxon>Spermatophyta</taxon>
        <taxon>Magnoliopsida</taxon>
        <taxon>eudicotyledons</taxon>
        <taxon>Gunneridae</taxon>
        <taxon>Pentapetalae</taxon>
        <taxon>rosids</taxon>
        <taxon>fabids</taxon>
        <taxon>Fagales</taxon>
        <taxon>Fagaceae</taxon>
        <taxon>Quercus</taxon>
    </lineage>
</organism>
<evidence type="ECO:0000259" key="8">
    <source>
        <dbReference type="SMART" id="SM00479"/>
    </source>
</evidence>
<keyword evidence="5" id="KW-0269">Exonuclease</keyword>
<sequence length="312" mass="34789">MVMSLNLHKSLKRKRQVVPITDFEMEAYNSGKEGMAEIVFFDLETNVPNRAGQRFWILEFGAIVVCPKKLVELESYSTLIRPNDLSVASLKPSRCDGITRAAVANAPSFEQVADKIFTILNGRVWAGHNIQRFDCIRIKEAFAELGRPAPEPVGMIDSLGVLTEKFGRRAGNMKMASLATYFGLGQQKHRSLDDVRMNLEVLKHCATVLFLESSLPNLLNGKSQGSPTIMTRSRTNGKFPSREEASRKSPPITSITYQRKSPPITSIGYQRTVPYTRGSLGKVTESVRNLLCKAQGKQPLNSLLKHSHTLLR</sequence>
<dbReference type="GO" id="GO:0046872">
    <property type="term" value="F:metal ion binding"/>
    <property type="evidence" value="ECO:0007669"/>
    <property type="project" value="UniProtKB-KW"/>
</dbReference>
<evidence type="ECO:0000313" key="9">
    <source>
        <dbReference type="EMBL" id="KAK4583982.1"/>
    </source>
</evidence>
<dbReference type="CDD" id="cd06127">
    <property type="entry name" value="DEDDh"/>
    <property type="match status" value="1"/>
</dbReference>
<keyword evidence="3" id="KW-0479">Metal-binding</keyword>
<dbReference type="EMBL" id="JAXUIC010000006">
    <property type="protein sequence ID" value="KAK4583982.1"/>
    <property type="molecule type" value="Genomic_DNA"/>
</dbReference>